<accession>A0AAF0IVI5</accession>
<dbReference type="InterPro" id="IPR000504">
    <property type="entry name" value="RRM_dom"/>
</dbReference>
<dbReference type="AlphaFoldDB" id="A0AAF0IVI5"/>
<comment type="similarity">
    <text evidence="1">Belongs to the putative lipase ROG1 family.</text>
</comment>
<feature type="region of interest" description="Disordered" evidence="5">
    <location>
        <begin position="61"/>
        <end position="92"/>
    </location>
</feature>
<feature type="region of interest" description="Disordered" evidence="5">
    <location>
        <begin position="245"/>
        <end position="280"/>
    </location>
</feature>
<evidence type="ECO:0000256" key="1">
    <source>
        <dbReference type="ARBA" id="ARBA00007920"/>
    </source>
</evidence>
<proteinExistence type="inferred from homology"/>
<gene>
    <name evidence="7" type="ORF">MCAP1_000983</name>
</gene>
<dbReference type="InterPro" id="IPR035979">
    <property type="entry name" value="RBD_domain_sf"/>
</dbReference>
<feature type="domain" description="RRM" evidence="6">
    <location>
        <begin position="350"/>
        <end position="430"/>
    </location>
</feature>
<dbReference type="PROSITE" id="PS50102">
    <property type="entry name" value="RRM"/>
    <property type="match status" value="1"/>
</dbReference>
<sequence length="776" mass="84807">MSLGSSPLLNSAVLFRPMDDVWKPIDAQELPDDTWPTGRDDTEIDKNDAVPLWLINMIDSLPDNDAAPSKDDREKSKSTPTQRALPAPSPLCAPWPPSSDCVVRAKLPVLSAFSRRSATWSIPSGTIDSFEMHHLFSLHVAGLASHISEEELAEHFQRPLFTCTYADGQARTFLPAPFQVHSAKIFLHTSQPSRAPYAFVRMHTQADRDRALIEMQNSVLVPWKQPATPLRLSLNPAKPPPYGSFLDTARGARHAPRRAQPMHRRDPPPPKDVKASVPRPLPAPCRDAGRPVDQCCGRPDCKFHLHTCITVTELHFLEEGKARGKAGANPGLVSALVSAHRASAFDPKNTTVFIGSLLSLATDVALDSVFPLLGKVVSVNIPRGQDCGFVQYERKCDAAHAVAYLHKYITPMHSLRMSWGRLVVEKVAARAAVRAGLKWSVMTPPAVADELLLVFVHGFKGSAEHTFSSYPERLRHILVETYPQGKVTSVVYPTYETRGSLQEAVDGLLLWLTSEVALRESENSGRCLVALCGHSMGGLVCMDAALTLRKNTPVGRPMWPHVSGILAYDTPFLGVHPHVFKHQLSTYHGYVDSALKFGAVLAPVGGGLASMLLPARRETPASSRLSTASLIGIGTAAVTVVGTAAVAAMTQKDPMHEAYRWISEHASFVQHLWDERGLRARLQEAEVPFHCFYTRLPGTPPRTFIVVPPASADYARHFTPLDTRSADEVTAHTQMFSLSTNPAYLTMGTTSAALLTEWLQADGASALHASIPSVEH</sequence>
<evidence type="ECO:0000256" key="4">
    <source>
        <dbReference type="PROSITE-ProRule" id="PRU00176"/>
    </source>
</evidence>
<evidence type="ECO:0000256" key="2">
    <source>
        <dbReference type="ARBA" id="ARBA00047591"/>
    </source>
</evidence>
<dbReference type="InterPro" id="IPR029058">
    <property type="entry name" value="AB_hydrolase_fold"/>
</dbReference>
<reference evidence="7" key="1">
    <citation type="submission" date="2023-03" db="EMBL/GenBank/DDBJ databases">
        <title>Mating type loci evolution in Malassezia.</title>
        <authorList>
            <person name="Coelho M.A."/>
        </authorList>
    </citation>
    <scope>NUCLEOTIDE SEQUENCE</scope>
    <source>
        <strain evidence="7">CBS 10434</strain>
    </source>
</reference>
<comment type="catalytic activity">
    <reaction evidence="2">
        <text>a diacylglycerol + H2O = a monoacylglycerol + a fatty acid + H(+)</text>
        <dbReference type="Rhea" id="RHEA:32731"/>
        <dbReference type="ChEBI" id="CHEBI:15377"/>
        <dbReference type="ChEBI" id="CHEBI:15378"/>
        <dbReference type="ChEBI" id="CHEBI:17408"/>
        <dbReference type="ChEBI" id="CHEBI:18035"/>
        <dbReference type="ChEBI" id="CHEBI:28868"/>
    </reaction>
</comment>
<comment type="catalytic activity">
    <reaction evidence="3">
        <text>a monoacylglycerol + H2O = glycerol + a fatty acid + H(+)</text>
        <dbReference type="Rhea" id="RHEA:15245"/>
        <dbReference type="ChEBI" id="CHEBI:15377"/>
        <dbReference type="ChEBI" id="CHEBI:15378"/>
        <dbReference type="ChEBI" id="CHEBI:17408"/>
        <dbReference type="ChEBI" id="CHEBI:17754"/>
        <dbReference type="ChEBI" id="CHEBI:28868"/>
    </reaction>
</comment>
<keyword evidence="4" id="KW-0694">RNA-binding</keyword>
<feature type="compositionally biased region" description="Basic and acidic residues" evidence="5">
    <location>
        <begin position="263"/>
        <end position="274"/>
    </location>
</feature>
<dbReference type="EMBL" id="CP119909">
    <property type="protein sequence ID" value="WFD18772.1"/>
    <property type="molecule type" value="Genomic_DNA"/>
</dbReference>
<feature type="compositionally biased region" description="Basic and acidic residues" evidence="5">
    <location>
        <begin position="68"/>
        <end position="77"/>
    </location>
</feature>
<dbReference type="GO" id="GO:0003723">
    <property type="term" value="F:RNA binding"/>
    <property type="evidence" value="ECO:0007669"/>
    <property type="project" value="UniProtKB-UniRule"/>
</dbReference>
<dbReference type="Pfam" id="PF00076">
    <property type="entry name" value="RRM_1"/>
    <property type="match status" value="1"/>
</dbReference>
<dbReference type="SUPFAM" id="SSF54928">
    <property type="entry name" value="RNA-binding domain, RBD"/>
    <property type="match status" value="1"/>
</dbReference>
<dbReference type="SUPFAM" id="SSF53474">
    <property type="entry name" value="alpha/beta-Hydrolases"/>
    <property type="match status" value="1"/>
</dbReference>
<evidence type="ECO:0000256" key="5">
    <source>
        <dbReference type="SAM" id="MobiDB-lite"/>
    </source>
</evidence>
<evidence type="ECO:0000256" key="3">
    <source>
        <dbReference type="ARBA" id="ARBA00048461"/>
    </source>
</evidence>
<feature type="compositionally biased region" description="Basic residues" evidence="5">
    <location>
        <begin position="251"/>
        <end position="262"/>
    </location>
</feature>
<organism evidence="7 8">
    <name type="scientific">Malassezia caprae</name>
    <dbReference type="NCBI Taxonomy" id="1381934"/>
    <lineage>
        <taxon>Eukaryota</taxon>
        <taxon>Fungi</taxon>
        <taxon>Dikarya</taxon>
        <taxon>Basidiomycota</taxon>
        <taxon>Ustilaginomycotina</taxon>
        <taxon>Malasseziomycetes</taxon>
        <taxon>Malasseziales</taxon>
        <taxon>Malasseziaceae</taxon>
        <taxon>Malassezia</taxon>
    </lineage>
</organism>
<name>A0AAF0IVI5_9BASI</name>
<evidence type="ECO:0000313" key="7">
    <source>
        <dbReference type="EMBL" id="WFD18772.1"/>
    </source>
</evidence>
<dbReference type="Proteomes" id="UP001220961">
    <property type="component" value="Chromosome 2"/>
</dbReference>
<dbReference type="PANTHER" id="PTHR47842">
    <property type="entry name" value="EXPRESSED PROTEIN"/>
    <property type="match status" value="1"/>
</dbReference>
<dbReference type="Pfam" id="PF05057">
    <property type="entry name" value="DUF676"/>
    <property type="match status" value="1"/>
</dbReference>
<dbReference type="InterPro" id="IPR007751">
    <property type="entry name" value="DUF676_lipase-like"/>
</dbReference>
<dbReference type="Gene3D" id="3.40.50.1820">
    <property type="entry name" value="alpha/beta hydrolase"/>
    <property type="match status" value="1"/>
</dbReference>
<dbReference type="PANTHER" id="PTHR47842:SF1">
    <property type="entry name" value="DUF676 DOMAIN-CONTAINING PROTEIN"/>
    <property type="match status" value="1"/>
</dbReference>
<protein>
    <recommendedName>
        <fullName evidence="6">RRM domain-containing protein</fullName>
    </recommendedName>
</protein>
<dbReference type="InterPro" id="IPR012677">
    <property type="entry name" value="Nucleotide-bd_a/b_plait_sf"/>
</dbReference>
<dbReference type="Gene3D" id="3.30.70.330">
    <property type="match status" value="2"/>
</dbReference>
<evidence type="ECO:0000259" key="6">
    <source>
        <dbReference type="PROSITE" id="PS50102"/>
    </source>
</evidence>
<evidence type="ECO:0000313" key="8">
    <source>
        <dbReference type="Proteomes" id="UP001220961"/>
    </source>
</evidence>
<dbReference type="SMART" id="SM00360">
    <property type="entry name" value="RRM"/>
    <property type="match status" value="2"/>
</dbReference>
<keyword evidence="8" id="KW-1185">Reference proteome</keyword>